<dbReference type="Gene3D" id="1.20.140.30">
    <property type="entry name" value="MOB kinase activator"/>
    <property type="match status" value="1"/>
</dbReference>
<dbReference type="SUPFAM" id="SSF101152">
    <property type="entry name" value="Mob1/phocein"/>
    <property type="match status" value="1"/>
</dbReference>
<evidence type="ECO:0000256" key="2">
    <source>
        <dbReference type="SAM" id="MobiDB-lite"/>
    </source>
</evidence>
<reference evidence="3" key="1">
    <citation type="submission" date="2021-03" db="EMBL/GenBank/DDBJ databases">
        <authorList>
            <person name="Tagirdzhanova G."/>
        </authorList>
    </citation>
    <scope>NUCLEOTIDE SEQUENCE</scope>
</reference>
<feature type="binding site" evidence="1">
    <location>
        <position position="148"/>
    </location>
    <ligand>
        <name>Zn(2+)</name>
        <dbReference type="ChEBI" id="CHEBI:29105"/>
    </ligand>
</feature>
<dbReference type="InterPro" id="IPR036703">
    <property type="entry name" value="MOB_kinase_act_sf"/>
</dbReference>
<feature type="compositionally biased region" description="Basic and acidic residues" evidence="2">
    <location>
        <begin position="374"/>
        <end position="397"/>
    </location>
</feature>
<dbReference type="Pfam" id="PF03637">
    <property type="entry name" value="Mob1_phocein"/>
    <property type="match status" value="1"/>
</dbReference>
<name>A0A8H3IIS6_9LECA</name>
<keyword evidence="4" id="KW-1185">Reference proteome</keyword>
<dbReference type="EMBL" id="CAJPDS010000052">
    <property type="protein sequence ID" value="CAF9929557.1"/>
    <property type="molecule type" value="Genomic_DNA"/>
</dbReference>
<keyword evidence="1" id="KW-0862">Zinc</keyword>
<accession>A0A8H3IIS6</accession>
<feature type="binding site" evidence="1">
    <location>
        <position position="153"/>
    </location>
    <ligand>
        <name>Zn(2+)</name>
        <dbReference type="ChEBI" id="CHEBI:29105"/>
    </ligand>
</feature>
<dbReference type="AlphaFoldDB" id="A0A8H3IIS6"/>
<dbReference type="SMART" id="SM01388">
    <property type="entry name" value="Mob1_phocein"/>
    <property type="match status" value="1"/>
</dbReference>
<feature type="compositionally biased region" description="Polar residues" evidence="2">
    <location>
        <begin position="21"/>
        <end position="33"/>
    </location>
</feature>
<evidence type="ECO:0000313" key="3">
    <source>
        <dbReference type="EMBL" id="CAF9929557.1"/>
    </source>
</evidence>
<feature type="compositionally biased region" description="Polar residues" evidence="2">
    <location>
        <begin position="278"/>
        <end position="287"/>
    </location>
</feature>
<comment type="caution">
    <text evidence="3">The sequence shown here is derived from an EMBL/GenBank/DDBJ whole genome shotgun (WGS) entry which is preliminary data.</text>
</comment>
<proteinExistence type="predicted"/>
<evidence type="ECO:0000256" key="1">
    <source>
        <dbReference type="PIRSR" id="PIRSR605301-1"/>
    </source>
</evidence>
<feature type="region of interest" description="Disordered" evidence="2">
    <location>
        <begin position="274"/>
        <end position="328"/>
    </location>
</feature>
<feature type="binding site" evidence="1">
    <location>
        <position position="231"/>
    </location>
    <ligand>
        <name>Zn(2+)</name>
        <dbReference type="ChEBI" id="CHEBI:29105"/>
    </ligand>
</feature>
<feature type="region of interest" description="Disordered" evidence="2">
    <location>
        <begin position="1"/>
        <end position="63"/>
    </location>
</feature>
<protein>
    <recommendedName>
        <fullName evidence="5">Mob1/phocein</fullName>
    </recommendedName>
</protein>
<dbReference type="PANTHER" id="PTHR22599">
    <property type="entry name" value="MPS ONE BINDER KINASE ACTIVATOR-LIKE MOB"/>
    <property type="match status" value="1"/>
</dbReference>
<dbReference type="InterPro" id="IPR005301">
    <property type="entry name" value="MOB_kinase_act_fam"/>
</dbReference>
<evidence type="ECO:0000313" key="4">
    <source>
        <dbReference type="Proteomes" id="UP000664521"/>
    </source>
</evidence>
<gene>
    <name evidence="3" type="ORF">HETSPECPRED_007398</name>
</gene>
<dbReference type="OrthoDB" id="10262609at2759"/>
<evidence type="ECO:0008006" key="5">
    <source>
        <dbReference type="Google" id="ProtNLM"/>
    </source>
</evidence>
<organism evidence="3 4">
    <name type="scientific">Heterodermia speciosa</name>
    <dbReference type="NCBI Taxonomy" id="116794"/>
    <lineage>
        <taxon>Eukaryota</taxon>
        <taxon>Fungi</taxon>
        <taxon>Dikarya</taxon>
        <taxon>Ascomycota</taxon>
        <taxon>Pezizomycotina</taxon>
        <taxon>Lecanoromycetes</taxon>
        <taxon>OSLEUM clade</taxon>
        <taxon>Lecanoromycetidae</taxon>
        <taxon>Caliciales</taxon>
        <taxon>Physciaceae</taxon>
        <taxon>Heterodermia</taxon>
    </lineage>
</organism>
<keyword evidence="1" id="KW-0479">Metal-binding</keyword>
<feature type="region of interest" description="Disordered" evidence="2">
    <location>
        <begin position="349"/>
        <end position="397"/>
    </location>
</feature>
<sequence>MSPSSSPRLPSPPPFPEVQIGPQSPGMSASQGMAQLETEDSIILDKSPTRRIRPGTKADDMASGPALIPLGELDSPFQLQEHLKALYHHHTNSTTSDIKVPITSETARLIATPPEGVDRNLWLYELCRLLVQKANELIVGLFGETPPCSAQTCPEMRASEWQYLCAVHDPPKSCCAIDYCCHTLDWAANILTSQKHFPSRLSLGGDGPVASQQAERQITNIFRRVYRIFAHAWFQHRQLFWKVENQQGLYLLFKSVCDMYTLIEKENYTISPEAEGIATSTKEQSTVPKILKKQPDEPEPKGDTEDVTTTISTGATARRHKHTPSTGAAVSTIVEGDDEDNESIITAMREDEMPAGQGQDGVDDVTISEPVVEDESKHADPEELHQTAEPVKEEGTD</sequence>
<dbReference type="Proteomes" id="UP000664521">
    <property type="component" value="Unassembled WGS sequence"/>
</dbReference>
<feature type="compositionally biased region" description="Basic and acidic residues" evidence="2">
    <location>
        <begin position="293"/>
        <end position="304"/>
    </location>
</feature>
<feature type="binding site" evidence="1">
    <location>
        <position position="236"/>
    </location>
    <ligand>
        <name>Zn(2+)</name>
        <dbReference type="ChEBI" id="CHEBI:29105"/>
    </ligand>
</feature>